<evidence type="ECO:0000256" key="1">
    <source>
        <dbReference type="SAM" id="Coils"/>
    </source>
</evidence>
<proteinExistence type="predicted"/>
<dbReference type="PROSITE" id="PS00036">
    <property type="entry name" value="BZIP_BASIC"/>
    <property type="match status" value="1"/>
</dbReference>
<sequence>MAWYPPFGHPAYSQHADDDDPDTPRPYHYLPWRPAFGALSNHNQLQPEPDAQRMQTPNLNNDIFHYPPPPQQQQQPQQLQPAHFGDLTNFNAYPFAPVLNGAYPLPVMPQLPRGEPSVPLPPLRAPASVAPVTRASGPMSSTVHLKPRPKPGRKPIAEDDRVNIRRQQNRQAQRNFRDKRQQKLADTMTELQDNKKDYESQINEMRRQSALDVAAARKAARTAMQEAATLKRRYSMRDEHVALPQHSRPPYTRRNPNLAVDTALTTAAPRGYGFDPYVVTPPTDSAISNEIDFTSYGRRRSQRHSRTLSGSSLNGMQVEDMCGFCTDSANCVCRTKMTANDPTRTGGPGSCEACQNDPVVKAKCLALFEATSVVDETASPNTSTMACAEVLNQMQAASAEEVRVRDIQQRLGRGELDSYMSMTGPGFEIESHTAAKILQSFKTNGSY</sequence>
<evidence type="ECO:0000313" key="4">
    <source>
        <dbReference type="EMBL" id="KAK3679650.1"/>
    </source>
</evidence>
<dbReference type="AlphaFoldDB" id="A0AAE0WWG8"/>
<dbReference type="InterPro" id="IPR004827">
    <property type="entry name" value="bZIP"/>
</dbReference>
<feature type="domain" description="BZIP" evidence="3">
    <location>
        <begin position="165"/>
        <end position="179"/>
    </location>
</feature>
<accession>A0AAE0WWG8</accession>
<comment type="caution">
    <text evidence="4">The sequence shown here is derived from an EMBL/GenBank/DDBJ whole genome shotgun (WGS) entry which is preliminary data.</text>
</comment>
<gene>
    <name evidence="4" type="ORF">LTR78_000025</name>
</gene>
<evidence type="ECO:0000256" key="2">
    <source>
        <dbReference type="SAM" id="MobiDB-lite"/>
    </source>
</evidence>
<evidence type="ECO:0000313" key="5">
    <source>
        <dbReference type="Proteomes" id="UP001274830"/>
    </source>
</evidence>
<feature type="coiled-coil region" evidence="1">
    <location>
        <begin position="181"/>
        <end position="233"/>
    </location>
</feature>
<dbReference type="EMBL" id="JAUTXT010000001">
    <property type="protein sequence ID" value="KAK3679650.1"/>
    <property type="molecule type" value="Genomic_DNA"/>
</dbReference>
<protein>
    <recommendedName>
        <fullName evidence="3">BZIP domain-containing protein</fullName>
    </recommendedName>
</protein>
<keyword evidence="5" id="KW-1185">Reference proteome</keyword>
<keyword evidence="1" id="KW-0175">Coiled coil</keyword>
<name>A0AAE0WWG8_9PEZI</name>
<dbReference type="GO" id="GO:0003700">
    <property type="term" value="F:DNA-binding transcription factor activity"/>
    <property type="evidence" value="ECO:0007669"/>
    <property type="project" value="InterPro"/>
</dbReference>
<feature type="region of interest" description="Disordered" evidence="2">
    <location>
        <begin position="132"/>
        <end position="158"/>
    </location>
</feature>
<organism evidence="4 5">
    <name type="scientific">Recurvomyces mirabilis</name>
    <dbReference type="NCBI Taxonomy" id="574656"/>
    <lineage>
        <taxon>Eukaryota</taxon>
        <taxon>Fungi</taxon>
        <taxon>Dikarya</taxon>
        <taxon>Ascomycota</taxon>
        <taxon>Pezizomycotina</taxon>
        <taxon>Dothideomycetes</taxon>
        <taxon>Dothideomycetidae</taxon>
        <taxon>Mycosphaerellales</taxon>
        <taxon>Teratosphaeriaceae</taxon>
        <taxon>Recurvomyces</taxon>
    </lineage>
</organism>
<dbReference type="Proteomes" id="UP001274830">
    <property type="component" value="Unassembled WGS sequence"/>
</dbReference>
<reference evidence="4" key="1">
    <citation type="submission" date="2023-07" db="EMBL/GenBank/DDBJ databases">
        <title>Black Yeasts Isolated from many extreme environments.</title>
        <authorList>
            <person name="Coleine C."/>
            <person name="Stajich J.E."/>
            <person name="Selbmann L."/>
        </authorList>
    </citation>
    <scope>NUCLEOTIDE SEQUENCE</scope>
    <source>
        <strain evidence="4">CCFEE 5485</strain>
    </source>
</reference>
<evidence type="ECO:0000259" key="3">
    <source>
        <dbReference type="PROSITE" id="PS00036"/>
    </source>
</evidence>
<feature type="region of interest" description="Disordered" evidence="2">
    <location>
        <begin position="1"/>
        <end position="29"/>
    </location>
</feature>